<dbReference type="WBParaSite" id="nRc.2.0.1.t41754-RA">
    <property type="protein sequence ID" value="nRc.2.0.1.t41754-RA"/>
    <property type="gene ID" value="nRc.2.0.1.g41754"/>
</dbReference>
<reference evidence="2" key="1">
    <citation type="submission" date="2022-11" db="UniProtKB">
        <authorList>
            <consortium name="WormBaseParasite"/>
        </authorList>
    </citation>
    <scope>IDENTIFICATION</scope>
</reference>
<dbReference type="Proteomes" id="UP000887565">
    <property type="component" value="Unplaced"/>
</dbReference>
<organism evidence="1 2">
    <name type="scientific">Romanomermis culicivorax</name>
    <name type="common">Nematode worm</name>
    <dbReference type="NCBI Taxonomy" id="13658"/>
    <lineage>
        <taxon>Eukaryota</taxon>
        <taxon>Metazoa</taxon>
        <taxon>Ecdysozoa</taxon>
        <taxon>Nematoda</taxon>
        <taxon>Enoplea</taxon>
        <taxon>Dorylaimia</taxon>
        <taxon>Mermithida</taxon>
        <taxon>Mermithoidea</taxon>
        <taxon>Mermithidae</taxon>
        <taxon>Romanomermis</taxon>
    </lineage>
</organism>
<name>A0A915KS84_ROMCU</name>
<sequence>MDRATGAVPRDEFIHSYNSGENNISSSRTVLAAILQIFNLSLVNRAESTVAAIELISGTRTGCETINDFSIYKKQLG</sequence>
<evidence type="ECO:0000313" key="1">
    <source>
        <dbReference type="Proteomes" id="UP000887565"/>
    </source>
</evidence>
<keyword evidence="1" id="KW-1185">Reference proteome</keyword>
<protein>
    <submittedName>
        <fullName evidence="2">Uncharacterized protein</fullName>
    </submittedName>
</protein>
<proteinExistence type="predicted"/>
<accession>A0A915KS84</accession>
<evidence type="ECO:0000313" key="2">
    <source>
        <dbReference type="WBParaSite" id="nRc.2.0.1.t41754-RA"/>
    </source>
</evidence>
<dbReference type="AlphaFoldDB" id="A0A915KS84"/>